<comment type="subcellular location">
    <subcellularLocation>
        <location evidence="1">Endomembrane system</location>
        <topology evidence="1">Multi-pass membrane protein</topology>
    </subcellularLocation>
</comment>
<evidence type="ECO:0000313" key="11">
    <source>
        <dbReference type="EMBL" id="CAI9104850.1"/>
    </source>
</evidence>
<evidence type="ECO:0000256" key="2">
    <source>
        <dbReference type="ARBA" id="ARBA00008574"/>
    </source>
</evidence>
<dbReference type="PROSITE" id="PS50216">
    <property type="entry name" value="DHHC"/>
    <property type="match status" value="1"/>
</dbReference>
<keyword evidence="5 8" id="KW-1133">Transmembrane helix</keyword>
<feature type="region of interest" description="Disordered" evidence="9">
    <location>
        <begin position="444"/>
        <end position="498"/>
    </location>
</feature>
<feature type="compositionally biased region" description="Low complexity" evidence="9">
    <location>
        <begin position="461"/>
        <end position="471"/>
    </location>
</feature>
<feature type="transmembrane region" description="Helical" evidence="8">
    <location>
        <begin position="269"/>
        <end position="295"/>
    </location>
</feature>
<evidence type="ECO:0000256" key="6">
    <source>
        <dbReference type="ARBA" id="ARBA00023136"/>
    </source>
</evidence>
<evidence type="ECO:0000256" key="8">
    <source>
        <dbReference type="RuleBase" id="RU079119"/>
    </source>
</evidence>
<comment type="catalytic activity">
    <reaction evidence="8">
        <text>L-cysteinyl-[protein] + hexadecanoyl-CoA = S-hexadecanoyl-L-cysteinyl-[protein] + CoA</text>
        <dbReference type="Rhea" id="RHEA:36683"/>
        <dbReference type="Rhea" id="RHEA-COMP:10131"/>
        <dbReference type="Rhea" id="RHEA-COMP:11032"/>
        <dbReference type="ChEBI" id="CHEBI:29950"/>
        <dbReference type="ChEBI" id="CHEBI:57287"/>
        <dbReference type="ChEBI" id="CHEBI:57379"/>
        <dbReference type="ChEBI" id="CHEBI:74151"/>
        <dbReference type="EC" id="2.3.1.225"/>
    </reaction>
</comment>
<evidence type="ECO:0000313" key="12">
    <source>
        <dbReference type="Proteomes" id="UP001161247"/>
    </source>
</evidence>
<feature type="compositionally biased region" description="Acidic residues" evidence="9">
    <location>
        <begin position="324"/>
        <end position="338"/>
    </location>
</feature>
<keyword evidence="7 8" id="KW-0012">Acyltransferase</keyword>
<evidence type="ECO:0000256" key="1">
    <source>
        <dbReference type="ARBA" id="ARBA00004127"/>
    </source>
</evidence>
<accession>A0AAV1DCU2</accession>
<protein>
    <recommendedName>
        <fullName evidence="8">S-acyltransferase</fullName>
        <ecNumber evidence="8">2.3.1.225</ecNumber>
    </recommendedName>
    <alternativeName>
        <fullName evidence="8">Palmitoyltransferase</fullName>
    </alternativeName>
</protein>
<sequence length="525" mass="59553">MMMRRRHGWQRPLHPLQIVGMSVFSLLVAAFYCFLGLFLGNNAAEIAVTTIFSFAAVSAAFLFIRCTRIDPSDKTRHRLLRKKKSASHNRTRATLKYGLSMLRQLVRRMFRKMESKILTTFIRRKYGFSSALDPSLDSLPMPFSPLVLNLKDELVDDHYSAPPIINPHLKLSDSDLSFCSLCDFEVHKHSKHCRTCNRCVEGFDHHCRWLNNCVGKKNYTTFILLMLSVLLMLIVEGGTAVAIFIRCFADKEGIIQEMKTRHYTNFPRGVLAAISVFLFLLAMYSTAALGQLLFFHVLLIRKGMRTYDYILAMKEENQLADLESLEDDDSDFSSDGEGVDLNSPETKPTFLSRVICREVGVNQTPEEKLSIKIEGETGRSPALNRPSQGGDFHASIDPWKLITMNQERALLAATKAKEKLMMQKKTILKQREPLKPLPLALAEETKNGGSNVERISEERQPASPAPAAKFSSPRRRISACSSKLPPASMESPERRYRRTNYDLQLENIIFSRPSMPRKDGNEPPS</sequence>
<feature type="transmembrane region" description="Helical" evidence="8">
    <location>
        <begin position="222"/>
        <end position="249"/>
    </location>
</feature>
<dbReference type="GO" id="GO:0006612">
    <property type="term" value="P:protein targeting to membrane"/>
    <property type="evidence" value="ECO:0007669"/>
    <property type="project" value="TreeGrafter"/>
</dbReference>
<comment type="similarity">
    <text evidence="2 8">Belongs to the DHHC palmitoyltransferase family.</text>
</comment>
<keyword evidence="6 8" id="KW-0472">Membrane</keyword>
<dbReference type="EC" id="2.3.1.225" evidence="8"/>
<feature type="transmembrane region" description="Helical" evidence="8">
    <location>
        <begin position="21"/>
        <end position="40"/>
    </location>
</feature>
<keyword evidence="3 8" id="KW-0808">Transferase</keyword>
<evidence type="ECO:0000256" key="9">
    <source>
        <dbReference type="SAM" id="MobiDB-lite"/>
    </source>
</evidence>
<feature type="domain" description="Palmitoyltransferase DHHC" evidence="10">
    <location>
        <begin position="175"/>
        <end position="310"/>
    </location>
</feature>
<keyword evidence="12" id="KW-1185">Reference proteome</keyword>
<evidence type="ECO:0000259" key="10">
    <source>
        <dbReference type="Pfam" id="PF01529"/>
    </source>
</evidence>
<feature type="region of interest" description="Disordered" evidence="9">
    <location>
        <begin position="324"/>
        <end position="343"/>
    </location>
</feature>
<keyword evidence="4 8" id="KW-0812">Transmembrane</keyword>
<evidence type="ECO:0000256" key="5">
    <source>
        <dbReference type="ARBA" id="ARBA00022989"/>
    </source>
</evidence>
<name>A0AAV1DCU2_OLDCO</name>
<dbReference type="Proteomes" id="UP001161247">
    <property type="component" value="Chromosome 5"/>
</dbReference>
<gene>
    <name evidence="11" type="ORF">OLC1_LOCUS13683</name>
</gene>
<proteinExistence type="inferred from homology"/>
<reference evidence="11" key="1">
    <citation type="submission" date="2023-03" db="EMBL/GenBank/DDBJ databases">
        <authorList>
            <person name="Julca I."/>
        </authorList>
    </citation>
    <scope>NUCLEOTIDE SEQUENCE</scope>
</reference>
<dbReference type="AlphaFoldDB" id="A0AAV1DCU2"/>
<dbReference type="PANTHER" id="PTHR22883">
    <property type="entry name" value="ZINC FINGER DHHC DOMAIN CONTAINING PROTEIN"/>
    <property type="match status" value="1"/>
</dbReference>
<comment type="domain">
    <text evidence="8">The DHHC domain is required for palmitoyltransferase activity.</text>
</comment>
<evidence type="ECO:0000256" key="3">
    <source>
        <dbReference type="ARBA" id="ARBA00022679"/>
    </source>
</evidence>
<evidence type="ECO:0000256" key="7">
    <source>
        <dbReference type="ARBA" id="ARBA00023315"/>
    </source>
</evidence>
<dbReference type="EMBL" id="OX459122">
    <property type="protein sequence ID" value="CAI9104850.1"/>
    <property type="molecule type" value="Genomic_DNA"/>
</dbReference>
<dbReference type="PANTHER" id="PTHR22883:SF306">
    <property type="entry name" value="PROTEIN S-ACYLTRANSFERASE 18"/>
    <property type="match status" value="1"/>
</dbReference>
<dbReference type="GO" id="GO:0005794">
    <property type="term" value="C:Golgi apparatus"/>
    <property type="evidence" value="ECO:0007669"/>
    <property type="project" value="TreeGrafter"/>
</dbReference>
<dbReference type="GO" id="GO:0005783">
    <property type="term" value="C:endoplasmic reticulum"/>
    <property type="evidence" value="ECO:0007669"/>
    <property type="project" value="TreeGrafter"/>
</dbReference>
<dbReference type="GO" id="GO:0019706">
    <property type="term" value="F:protein-cysteine S-palmitoyltransferase activity"/>
    <property type="evidence" value="ECO:0007669"/>
    <property type="project" value="UniProtKB-EC"/>
</dbReference>
<organism evidence="11 12">
    <name type="scientific">Oldenlandia corymbosa var. corymbosa</name>
    <dbReference type="NCBI Taxonomy" id="529605"/>
    <lineage>
        <taxon>Eukaryota</taxon>
        <taxon>Viridiplantae</taxon>
        <taxon>Streptophyta</taxon>
        <taxon>Embryophyta</taxon>
        <taxon>Tracheophyta</taxon>
        <taxon>Spermatophyta</taxon>
        <taxon>Magnoliopsida</taxon>
        <taxon>eudicotyledons</taxon>
        <taxon>Gunneridae</taxon>
        <taxon>Pentapetalae</taxon>
        <taxon>asterids</taxon>
        <taxon>lamiids</taxon>
        <taxon>Gentianales</taxon>
        <taxon>Rubiaceae</taxon>
        <taxon>Rubioideae</taxon>
        <taxon>Spermacoceae</taxon>
        <taxon>Hedyotis-Oldenlandia complex</taxon>
        <taxon>Oldenlandia</taxon>
    </lineage>
</organism>
<evidence type="ECO:0000256" key="4">
    <source>
        <dbReference type="ARBA" id="ARBA00022692"/>
    </source>
</evidence>
<dbReference type="InterPro" id="IPR039859">
    <property type="entry name" value="PFA4/ZDH16/20/ERF2-like"/>
</dbReference>
<feature type="transmembrane region" description="Helical" evidence="8">
    <location>
        <begin position="46"/>
        <end position="64"/>
    </location>
</feature>
<dbReference type="Pfam" id="PF01529">
    <property type="entry name" value="DHHC"/>
    <property type="match status" value="1"/>
</dbReference>
<dbReference type="InterPro" id="IPR001594">
    <property type="entry name" value="Palmitoyltrfase_DHHC"/>
</dbReference>